<evidence type="ECO:0000313" key="1">
    <source>
        <dbReference type="EMBL" id="MEN3067141.1"/>
    </source>
</evidence>
<sequence>MMVSILPCYKSAPLLERLAAWLGCLLLCLLPLTLQAETRHLDVQFAELVPLDNRYVVNASLTGEPPARIEELVQGGVVMPFIVEFSLHKPRWYWFNEVITEQTLDIRLAYHALTRQYRLNVGGVTHSFASFEQAFSALRSLRNWPVLERGQLRPGESYEAALRLRLDTAQLPKPFQVASLSGRDLNLSTGWTRWTFINPLK</sequence>
<dbReference type="EMBL" id="JBDIVE010000001">
    <property type="protein sequence ID" value="MEN3067141.1"/>
    <property type="molecule type" value="Genomic_DNA"/>
</dbReference>
<keyword evidence="2" id="KW-1185">Reference proteome</keyword>
<dbReference type="InterPro" id="IPR025500">
    <property type="entry name" value="DUF4390"/>
</dbReference>
<evidence type="ECO:0000313" key="2">
    <source>
        <dbReference type="Proteomes" id="UP001410394"/>
    </source>
</evidence>
<comment type="caution">
    <text evidence="1">The sequence shown here is derived from an EMBL/GenBank/DDBJ whole genome shotgun (WGS) entry which is preliminary data.</text>
</comment>
<protein>
    <submittedName>
        <fullName evidence="1">DUF4390 domain-containing protein</fullName>
    </submittedName>
</protein>
<dbReference type="Pfam" id="PF14334">
    <property type="entry name" value="DUF4390"/>
    <property type="match status" value="1"/>
</dbReference>
<organism evidence="1 2">
    <name type="scientific">Uliginosibacterium sediminicola</name>
    <dbReference type="NCBI Taxonomy" id="2024550"/>
    <lineage>
        <taxon>Bacteria</taxon>
        <taxon>Pseudomonadati</taxon>
        <taxon>Pseudomonadota</taxon>
        <taxon>Betaproteobacteria</taxon>
        <taxon>Rhodocyclales</taxon>
        <taxon>Zoogloeaceae</taxon>
        <taxon>Uliginosibacterium</taxon>
    </lineage>
</organism>
<reference evidence="1 2" key="1">
    <citation type="journal article" date="2018" name="Int. J. Syst. Evol. Microbiol.">
        <title>Uliginosibacterium sediminicola sp. nov., isolated from freshwater sediment.</title>
        <authorList>
            <person name="Hwang W.M."/>
            <person name="Kim S.M."/>
            <person name="Kang K."/>
            <person name="Ahn T.Y."/>
        </authorList>
    </citation>
    <scope>NUCLEOTIDE SEQUENCE [LARGE SCALE GENOMIC DNA]</scope>
    <source>
        <strain evidence="1 2">M1-21</strain>
    </source>
</reference>
<dbReference type="Proteomes" id="UP001410394">
    <property type="component" value="Unassembled WGS sequence"/>
</dbReference>
<name>A0ABU9YTW3_9RHOO</name>
<accession>A0ABU9YTW3</accession>
<proteinExistence type="predicted"/>
<gene>
    <name evidence="1" type="ORF">ABDB84_01550</name>
</gene>
<dbReference type="RefSeq" id="WP_345917909.1">
    <property type="nucleotide sequence ID" value="NZ_JBDIVE010000001.1"/>
</dbReference>